<dbReference type="EMBL" id="JABANO010023466">
    <property type="protein sequence ID" value="KAF4723500.1"/>
    <property type="molecule type" value="Genomic_DNA"/>
</dbReference>
<evidence type="ECO:0000313" key="1">
    <source>
        <dbReference type="EMBL" id="KAF4723500.1"/>
    </source>
</evidence>
<dbReference type="Proteomes" id="UP000553632">
    <property type="component" value="Unassembled WGS sequence"/>
</dbReference>
<organism evidence="1 2">
    <name type="scientific">Perkinsus olseni</name>
    <name type="common">Perkinsus atlanticus</name>
    <dbReference type="NCBI Taxonomy" id="32597"/>
    <lineage>
        <taxon>Eukaryota</taxon>
        <taxon>Sar</taxon>
        <taxon>Alveolata</taxon>
        <taxon>Perkinsozoa</taxon>
        <taxon>Perkinsea</taxon>
        <taxon>Perkinsida</taxon>
        <taxon>Perkinsidae</taxon>
        <taxon>Perkinsus</taxon>
    </lineage>
</organism>
<accession>A0A7J6RUP4</accession>
<name>A0A7J6RUP4_PEROL</name>
<gene>
    <name evidence="1" type="ORF">FOZ63_033686</name>
</gene>
<sequence length="322" mass="36699">YTGPAADWLIKAANEKLRRNFERIDEVTEAVKKVLEGVDMPTCEDFTPSEYIRSGIDWDSWRERIHPMDEDWLDGSLEVLSTIFASEDTFNLASAECPLGALTAVLIEMGVCFQRDFIDQQRRDAHRAHLVEGCYKDNWNRFLSLVSRFRGSHASLRVFLGTYWPIFPLLNFKSYTDPINSFVDDVDLDCEDPASNYTIDWPELRRRFEIEEKEWLFVSRELTHSQALTATDSDTLFPECPIGYTAVSAAKILVCAGVEPVCFDKHAERIERLLFTHPPHVISASALDRSLLSMQESLSRFVEAAEHATPRPMGHSKTSLSA</sequence>
<comment type="caution">
    <text evidence="1">The sequence shown here is derived from an EMBL/GenBank/DDBJ whole genome shotgun (WGS) entry which is preliminary data.</text>
</comment>
<reference evidence="1 2" key="1">
    <citation type="submission" date="2020-04" db="EMBL/GenBank/DDBJ databases">
        <title>Perkinsus olseni comparative genomics.</title>
        <authorList>
            <person name="Bogema D.R."/>
        </authorList>
    </citation>
    <scope>NUCLEOTIDE SEQUENCE [LARGE SCALE GENOMIC DNA]</scope>
    <source>
        <strain evidence="1 2">ATCC PRA-207</strain>
    </source>
</reference>
<feature type="non-terminal residue" evidence="1">
    <location>
        <position position="322"/>
    </location>
</feature>
<proteinExistence type="predicted"/>
<dbReference type="AlphaFoldDB" id="A0A7J6RUP4"/>
<keyword evidence="2" id="KW-1185">Reference proteome</keyword>
<protein>
    <submittedName>
        <fullName evidence="1">Uncharacterized protein</fullName>
    </submittedName>
</protein>
<evidence type="ECO:0000313" key="2">
    <source>
        <dbReference type="Proteomes" id="UP000553632"/>
    </source>
</evidence>